<keyword evidence="4" id="KW-1185">Reference proteome</keyword>
<evidence type="ECO:0000313" key="3">
    <source>
        <dbReference type="EMBL" id="BAG28889.1"/>
    </source>
</evidence>
<dbReference type="SUPFAM" id="SSF56322">
    <property type="entry name" value="ADC synthase"/>
    <property type="match status" value="1"/>
</dbReference>
<dbReference type="InterPro" id="IPR015890">
    <property type="entry name" value="Chorismate_C"/>
</dbReference>
<feature type="domain" description="Chorismate-utilising enzyme C-terminal" evidence="2">
    <location>
        <begin position="244"/>
        <end position="512"/>
    </location>
</feature>
<dbReference type="EMBL" id="AP009152">
    <property type="protein sequence ID" value="BAG28889.1"/>
    <property type="molecule type" value="Genomic_DNA"/>
</dbReference>
<keyword evidence="3" id="KW-0413">Isomerase</keyword>
<dbReference type="KEGG" id="krh:KRH_05420"/>
<gene>
    <name evidence="3" type="ordered locus">KRH_05420</name>
</gene>
<evidence type="ECO:0000256" key="1">
    <source>
        <dbReference type="SAM" id="MobiDB-lite"/>
    </source>
</evidence>
<dbReference type="AlphaFoldDB" id="B2GI34"/>
<dbReference type="RefSeq" id="WP_012397615.1">
    <property type="nucleotide sequence ID" value="NC_010617.1"/>
</dbReference>
<name>B2GI34_KOCRD</name>
<feature type="compositionally biased region" description="Low complexity" evidence="1">
    <location>
        <begin position="181"/>
        <end position="191"/>
    </location>
</feature>
<dbReference type="Gene3D" id="3.60.120.10">
    <property type="entry name" value="Anthranilate synthase"/>
    <property type="match status" value="1"/>
</dbReference>
<dbReference type="eggNOG" id="COG1169">
    <property type="taxonomic scope" value="Bacteria"/>
</dbReference>
<accession>B2GI34</accession>
<reference evidence="3 4" key="1">
    <citation type="journal article" date="2008" name="J. Bacteriol.">
        <title>Complete genome sequence of the soil actinomycete Kocuria rhizophila.</title>
        <authorList>
            <person name="Takarada H."/>
            <person name="Sekine M."/>
            <person name="Kosugi H."/>
            <person name="Matsuo Y."/>
            <person name="Fujisawa T."/>
            <person name="Omata S."/>
            <person name="Kishi E."/>
            <person name="Shimizu A."/>
            <person name="Tsukatani N."/>
            <person name="Tanikawa S."/>
            <person name="Fujita N."/>
            <person name="Harayama S."/>
        </authorList>
    </citation>
    <scope>NUCLEOTIDE SEQUENCE [LARGE SCALE GENOMIC DNA]</scope>
    <source>
        <strain evidence="4">ATCC 9341 / DSM 348 / NBRC 103217 / DC2201</strain>
    </source>
</reference>
<evidence type="ECO:0000259" key="2">
    <source>
        <dbReference type="Pfam" id="PF00425"/>
    </source>
</evidence>
<dbReference type="PANTHER" id="PTHR42839">
    <property type="entry name" value="ISOCHORISMATE SYNTHASE ENTC"/>
    <property type="match status" value="1"/>
</dbReference>
<dbReference type="GO" id="GO:0008909">
    <property type="term" value="F:isochorismate synthase activity"/>
    <property type="evidence" value="ECO:0007669"/>
    <property type="project" value="UniProtKB-EC"/>
</dbReference>
<dbReference type="HOGENOM" id="CLU_006493_8_5_11"/>
<dbReference type="PANTHER" id="PTHR42839:SF2">
    <property type="entry name" value="ISOCHORISMATE SYNTHASE ENTC"/>
    <property type="match status" value="1"/>
</dbReference>
<dbReference type="Proteomes" id="UP000008838">
    <property type="component" value="Chromosome"/>
</dbReference>
<dbReference type="Pfam" id="PF00425">
    <property type="entry name" value="Chorismate_bind"/>
    <property type="match status" value="1"/>
</dbReference>
<feature type="region of interest" description="Disordered" evidence="1">
    <location>
        <begin position="342"/>
        <end position="364"/>
    </location>
</feature>
<sequence length="526" mass="54187">MTPEFPAPRLSALTLPLSDVPAAADLARDPDVRRLLASPDPATWIVRGRGLVGLGRAAAFRVRGGTRFTSARVWWDAVRDAARVTDPFALPGTGLLAFGAFAFAPSSTVDSGLMVPELVVGTSDDAAWVTLITSDPSPAPSDVDAAWRRLARLTPAAHDAAAPASDAASPSVRAGSTDIDAPAARAGATAETPRDAAARSDSGNASPEAATGRASADPVREVTGAAEGGAAASYPAAVPGALDEQRWMAAVADGVGMIRAGELDKLVLARDVVVDTGADIELGAVLGTLSERFDTCWTYCVRLGGEGSPNAGRLLGATPEMLIRVHRGTATARVLAGTLDRQDLPEGANPEDFAGTELGGSDKQQREHRFAVDSLIAGLSPYADEVSGGERPFILALPNVWHLASDVTAHLRTGVDGTLPSALELAEAVHPTAAVCGTPTETAGAVIEDLERMDRGLYAGPVGWLDGAGNGEWGIALRGAVQLDGHRARVSAGCGIVAESDPRAELAETWAKLRPMLESLPARGLG</sequence>
<organism evidence="3 4">
    <name type="scientific">Kocuria rhizophila (strain ATCC 9341 / DSM 348 / NBRC 103217 / DC2201)</name>
    <dbReference type="NCBI Taxonomy" id="378753"/>
    <lineage>
        <taxon>Bacteria</taxon>
        <taxon>Bacillati</taxon>
        <taxon>Actinomycetota</taxon>
        <taxon>Actinomycetes</taxon>
        <taxon>Micrococcales</taxon>
        <taxon>Micrococcaceae</taxon>
        <taxon>Kocuria</taxon>
    </lineage>
</organism>
<feature type="compositionally biased region" description="Low complexity" evidence="1">
    <location>
        <begin position="158"/>
        <end position="171"/>
    </location>
</feature>
<dbReference type="InterPro" id="IPR005801">
    <property type="entry name" value="ADC_synthase"/>
</dbReference>
<dbReference type="STRING" id="378753.KRH_05420"/>
<dbReference type="EC" id="5.4.4.2" evidence="3"/>
<feature type="region of interest" description="Disordered" evidence="1">
    <location>
        <begin position="158"/>
        <end position="219"/>
    </location>
</feature>
<protein>
    <submittedName>
        <fullName evidence="3">Isochorismate synthase</fullName>
        <ecNumber evidence="3">5.4.4.2</ecNumber>
    </submittedName>
</protein>
<proteinExistence type="predicted"/>
<evidence type="ECO:0000313" key="4">
    <source>
        <dbReference type="Proteomes" id="UP000008838"/>
    </source>
</evidence>